<dbReference type="RefSeq" id="WP_188684491.1">
    <property type="nucleotide sequence ID" value="NZ_BMIS01000006.1"/>
</dbReference>
<evidence type="ECO:0000313" key="5">
    <source>
        <dbReference type="Proteomes" id="UP000633136"/>
    </source>
</evidence>
<dbReference type="Gene3D" id="3.20.20.80">
    <property type="entry name" value="Glycosidases"/>
    <property type="match status" value="1"/>
</dbReference>
<evidence type="ECO:0000259" key="3">
    <source>
        <dbReference type="SMART" id="SM00642"/>
    </source>
</evidence>
<dbReference type="PANTHER" id="PTHR10357">
    <property type="entry name" value="ALPHA-AMYLASE FAMILY MEMBER"/>
    <property type="match status" value="1"/>
</dbReference>
<dbReference type="Proteomes" id="UP000633136">
    <property type="component" value="Unassembled WGS sequence"/>
</dbReference>
<protein>
    <submittedName>
        <fullName evidence="4">Alpha-glucosidase</fullName>
    </submittedName>
</protein>
<dbReference type="Pfam" id="PF00128">
    <property type="entry name" value="Alpha-amylase"/>
    <property type="match status" value="1"/>
</dbReference>
<gene>
    <name evidence="4" type="ORF">GCM10011401_16060</name>
</gene>
<feature type="region of interest" description="Disordered" evidence="2">
    <location>
        <begin position="378"/>
        <end position="397"/>
    </location>
</feature>
<evidence type="ECO:0000256" key="2">
    <source>
        <dbReference type="SAM" id="MobiDB-lite"/>
    </source>
</evidence>
<dbReference type="InterPro" id="IPR006047">
    <property type="entry name" value="GH13_cat_dom"/>
</dbReference>
<dbReference type="CDD" id="cd11332">
    <property type="entry name" value="AmyAc_OligoGlu_TS"/>
    <property type="match status" value="1"/>
</dbReference>
<reference evidence="4" key="2">
    <citation type="submission" date="2020-09" db="EMBL/GenBank/DDBJ databases">
        <authorList>
            <person name="Sun Q."/>
            <person name="Zhou Y."/>
        </authorList>
    </citation>
    <scope>NUCLEOTIDE SEQUENCE</scope>
    <source>
        <strain evidence="4">CGMCC 1.15388</strain>
    </source>
</reference>
<proteinExistence type="inferred from homology"/>
<reference evidence="4" key="1">
    <citation type="journal article" date="2014" name="Int. J. Syst. Evol. Microbiol.">
        <title>Complete genome sequence of Corynebacterium casei LMG S-19264T (=DSM 44701T), isolated from a smear-ripened cheese.</title>
        <authorList>
            <consortium name="US DOE Joint Genome Institute (JGI-PGF)"/>
            <person name="Walter F."/>
            <person name="Albersmeier A."/>
            <person name="Kalinowski J."/>
            <person name="Ruckert C."/>
        </authorList>
    </citation>
    <scope>NUCLEOTIDE SEQUENCE</scope>
    <source>
        <strain evidence="4">CGMCC 1.15388</strain>
    </source>
</reference>
<feature type="compositionally biased region" description="Basic and acidic residues" evidence="2">
    <location>
        <begin position="437"/>
        <end position="457"/>
    </location>
</feature>
<organism evidence="4 5">
    <name type="scientific">Nesterenkonia cremea</name>
    <dbReference type="NCBI Taxonomy" id="1882340"/>
    <lineage>
        <taxon>Bacteria</taxon>
        <taxon>Bacillati</taxon>
        <taxon>Actinomycetota</taxon>
        <taxon>Actinomycetes</taxon>
        <taxon>Micrococcales</taxon>
        <taxon>Micrococcaceae</taxon>
        <taxon>Nesterenkonia</taxon>
    </lineage>
</organism>
<dbReference type="SUPFAM" id="SSF51445">
    <property type="entry name" value="(Trans)glycosidases"/>
    <property type="match status" value="1"/>
</dbReference>
<dbReference type="PANTHER" id="PTHR10357:SF179">
    <property type="entry name" value="NEUTRAL AND BASIC AMINO ACID TRANSPORT PROTEIN RBAT"/>
    <property type="match status" value="1"/>
</dbReference>
<dbReference type="InterPro" id="IPR017853">
    <property type="entry name" value="GH"/>
</dbReference>
<dbReference type="InterPro" id="IPR045857">
    <property type="entry name" value="O16G_dom_2"/>
</dbReference>
<feature type="region of interest" description="Disordered" evidence="2">
    <location>
        <begin position="437"/>
        <end position="459"/>
    </location>
</feature>
<dbReference type="GO" id="GO:0009313">
    <property type="term" value="P:oligosaccharide catabolic process"/>
    <property type="evidence" value="ECO:0007669"/>
    <property type="project" value="TreeGrafter"/>
</dbReference>
<sequence length="600" mass="65513">MSPLPDADQHLHLQAPEQTEWWRHAVIYQIYPRSFADADGDGMGDLPGITSRLDHLAELGVDAVWISPFYRSPQKDAGYDVADYRDIDPLFGTLEDADALIAEAHRLGIRVVVDLVPNHTSDQHGWFRAALAAGPGSPERDRYMFREGKGPGGDQPPNDWESIFGGAAWTRVREREDAPGSAWAEDGQWYLHLFDTSQPDLNWENPEVRGEFDSILRFWLDRGVDGFRVDVAHGMVKAEGLPDWSGHVEMVAGTEETPGGDAARPPGDNPGMPPYFDQDGVHEIYRHWRTILDEYEGQRILVAEAWVDPLERLARYVRSDEMHQAFNFAFLTQPWEASALRATIAESYAVNDSVDAPTTWVLSNHDVVRHASRLGFAEGAASGPNKGIGPQDPQPDRELGLRRARAASLLMLGLPGSAYLYQGDELALPEHTTLPAESREDPTFHRTGGEERGRDGCRVPIPWEAGTPAYGFSPTGESWLPQPDDWDAYAVSSQRGDAGSTLELHRQALRLRREYGLGTASLADEPQLAGAGGVLALVSSDPAGERPDVLLLTITGTEPVELPAGWSVVLSSAADAAAGSSSGTDGVVVPADTTVWAVRG</sequence>
<dbReference type="Gene3D" id="3.90.400.10">
    <property type="entry name" value="Oligo-1,6-glucosidase, Domain 2"/>
    <property type="match status" value="1"/>
</dbReference>
<comment type="caution">
    <text evidence="4">The sequence shown here is derived from an EMBL/GenBank/DDBJ whole genome shotgun (WGS) entry which is preliminary data.</text>
</comment>
<keyword evidence="5" id="KW-1185">Reference proteome</keyword>
<feature type="domain" description="Glycosyl hydrolase family 13 catalytic" evidence="3">
    <location>
        <begin position="29"/>
        <end position="458"/>
    </location>
</feature>
<dbReference type="EMBL" id="BMIS01000006">
    <property type="protein sequence ID" value="GGE69494.1"/>
    <property type="molecule type" value="Genomic_DNA"/>
</dbReference>
<accession>A0A917ART0</accession>
<comment type="similarity">
    <text evidence="1">Belongs to the glycosyl hydrolase 13 family.</text>
</comment>
<name>A0A917ART0_9MICC</name>
<dbReference type="GO" id="GO:0004556">
    <property type="term" value="F:alpha-amylase activity"/>
    <property type="evidence" value="ECO:0007669"/>
    <property type="project" value="TreeGrafter"/>
</dbReference>
<evidence type="ECO:0000313" key="4">
    <source>
        <dbReference type="EMBL" id="GGE69494.1"/>
    </source>
</evidence>
<dbReference type="SMART" id="SM00642">
    <property type="entry name" value="Aamy"/>
    <property type="match status" value="1"/>
</dbReference>
<dbReference type="AlphaFoldDB" id="A0A917ART0"/>
<evidence type="ECO:0000256" key="1">
    <source>
        <dbReference type="ARBA" id="ARBA00008061"/>
    </source>
</evidence>